<evidence type="ECO:0000256" key="9">
    <source>
        <dbReference type="SAM" id="SignalP"/>
    </source>
</evidence>
<keyword evidence="6 9" id="KW-0732">Signal</keyword>
<sequence length="87" mass="9658">MAQNISIFSLVFFALIIFGQRFQCIEGRYLKSNESNHNLVKHKDQGNTHSGVSTSNVSTFFTSSGNVDDFRPTDPGHSPGVRHSIDD</sequence>
<evidence type="ECO:0000256" key="4">
    <source>
        <dbReference type="ARBA" id="ARBA00022525"/>
    </source>
</evidence>
<feature type="chain" id="PRO_5007587954" evidence="9">
    <location>
        <begin position="28"/>
        <end position="87"/>
    </location>
</feature>
<dbReference type="GO" id="GO:0006995">
    <property type="term" value="P:cellular response to nitrogen starvation"/>
    <property type="evidence" value="ECO:0007669"/>
    <property type="project" value="UniProtKB-ARBA"/>
</dbReference>
<reference evidence="10" key="1">
    <citation type="journal article" date="2012" name="Nat. Biotechnol.">
        <title>Draft genome sequence of pigeonpea (Cajanus cajan), an orphan legume crop of resource-poor farmers.</title>
        <authorList>
            <person name="Varshney R.K."/>
            <person name="Chen W."/>
            <person name="Li Y."/>
            <person name="Bharti A.K."/>
            <person name="Saxena R.K."/>
            <person name="Schlueter J.A."/>
            <person name="Donoghue M.T."/>
            <person name="Azam S."/>
            <person name="Fan G."/>
            <person name="Whaley A.M."/>
            <person name="Farmer A.D."/>
            <person name="Sheridan J."/>
            <person name="Iwata A."/>
            <person name="Tuteja R."/>
            <person name="Penmetsa R.V."/>
            <person name="Wu W."/>
            <person name="Upadhyaya H.D."/>
            <person name="Yang S.P."/>
            <person name="Shah T."/>
            <person name="Saxena K.B."/>
            <person name="Michael T."/>
            <person name="McCombie W.R."/>
            <person name="Yang B."/>
            <person name="Zhang G."/>
            <person name="Yang H."/>
            <person name="Wang J."/>
            <person name="Spillane C."/>
            <person name="Cook D.R."/>
            <person name="May G.D."/>
            <person name="Xu X."/>
            <person name="Jackson S.A."/>
        </authorList>
    </citation>
    <scope>NUCLEOTIDE SEQUENCE [LARGE SCALE GENOMIC DNA]</scope>
</reference>
<evidence type="ECO:0000256" key="7">
    <source>
        <dbReference type="ARBA" id="ARBA00023278"/>
    </source>
</evidence>
<evidence type="ECO:0000313" key="10">
    <source>
        <dbReference type="EMBL" id="KYP42155.1"/>
    </source>
</evidence>
<accession>A0A151RIB3</accession>
<keyword evidence="4" id="KW-0964">Secreted</keyword>
<keyword evidence="5" id="KW-0372">Hormone</keyword>
<dbReference type="PANTHER" id="PTHR33348">
    <property type="entry name" value="PRECURSOR OF CEP5"/>
    <property type="match status" value="1"/>
</dbReference>
<evidence type="ECO:0000256" key="8">
    <source>
        <dbReference type="SAM" id="MobiDB-lite"/>
    </source>
</evidence>
<dbReference type="AlphaFoldDB" id="A0A151RIB3"/>
<keyword evidence="7" id="KW-0379">Hydroxylation</keyword>
<evidence type="ECO:0000256" key="5">
    <source>
        <dbReference type="ARBA" id="ARBA00022702"/>
    </source>
</evidence>
<dbReference type="Proteomes" id="UP000075243">
    <property type="component" value="Unassembled WGS sequence"/>
</dbReference>
<name>A0A151RIB3_CAJCA</name>
<dbReference type="EMBL" id="KQ483730">
    <property type="protein sequence ID" value="KYP42155.1"/>
    <property type="molecule type" value="Genomic_DNA"/>
</dbReference>
<dbReference type="PANTHER" id="PTHR33348:SF3">
    <property type="entry name" value="PRECURSOR OF CEP1"/>
    <property type="match status" value="1"/>
</dbReference>
<organism evidence="10 11">
    <name type="scientific">Cajanus cajan</name>
    <name type="common">Pigeon pea</name>
    <name type="synonym">Cajanus indicus</name>
    <dbReference type="NCBI Taxonomy" id="3821"/>
    <lineage>
        <taxon>Eukaryota</taxon>
        <taxon>Viridiplantae</taxon>
        <taxon>Streptophyta</taxon>
        <taxon>Embryophyta</taxon>
        <taxon>Tracheophyta</taxon>
        <taxon>Spermatophyta</taxon>
        <taxon>Magnoliopsida</taxon>
        <taxon>eudicotyledons</taxon>
        <taxon>Gunneridae</taxon>
        <taxon>Pentapetalae</taxon>
        <taxon>rosids</taxon>
        <taxon>fabids</taxon>
        <taxon>Fabales</taxon>
        <taxon>Fabaceae</taxon>
        <taxon>Papilionoideae</taxon>
        <taxon>50 kb inversion clade</taxon>
        <taxon>NPAAA clade</taxon>
        <taxon>indigoferoid/millettioid clade</taxon>
        <taxon>Phaseoleae</taxon>
        <taxon>Cajanus</taxon>
    </lineage>
</organism>
<comment type="subcellular location">
    <subcellularLocation>
        <location evidence="1">Secreted</location>
        <location evidence="1">Extracellular space</location>
        <location evidence="1">Apoplast</location>
    </subcellularLocation>
</comment>
<evidence type="ECO:0000313" key="11">
    <source>
        <dbReference type="Proteomes" id="UP000075243"/>
    </source>
</evidence>
<evidence type="ECO:0000256" key="3">
    <source>
        <dbReference type="ARBA" id="ARBA00022523"/>
    </source>
</evidence>
<protein>
    <submittedName>
        <fullName evidence="10">Uncharacterized protein</fullName>
    </submittedName>
</protein>
<dbReference type="GO" id="GO:2000280">
    <property type="term" value="P:regulation of root development"/>
    <property type="evidence" value="ECO:0007669"/>
    <property type="project" value="TreeGrafter"/>
</dbReference>
<feature type="signal peptide" evidence="9">
    <location>
        <begin position="1"/>
        <end position="27"/>
    </location>
</feature>
<keyword evidence="3" id="KW-0052">Apoplast</keyword>
<evidence type="ECO:0000256" key="2">
    <source>
        <dbReference type="ARBA" id="ARBA00008963"/>
    </source>
</evidence>
<dbReference type="GO" id="GO:0048364">
    <property type="term" value="P:root development"/>
    <property type="evidence" value="ECO:0007669"/>
    <property type="project" value="InterPro"/>
</dbReference>
<comment type="similarity">
    <text evidence="2">Belongs to the C-terminally encoded plant signaling peptide (CEP) family.</text>
</comment>
<feature type="region of interest" description="Disordered" evidence="8">
    <location>
        <begin position="64"/>
        <end position="87"/>
    </location>
</feature>
<dbReference type="GO" id="GO:1901371">
    <property type="term" value="P:regulation of leaf morphogenesis"/>
    <property type="evidence" value="ECO:0007669"/>
    <property type="project" value="TreeGrafter"/>
</dbReference>
<evidence type="ECO:0000256" key="6">
    <source>
        <dbReference type="ARBA" id="ARBA00022729"/>
    </source>
</evidence>
<dbReference type="Gramene" id="C.cajan_39386.t">
    <property type="protein sequence ID" value="C.cajan_39386.t.cds1"/>
    <property type="gene ID" value="C.cajan_39386"/>
</dbReference>
<dbReference type="GO" id="GO:0005179">
    <property type="term" value="F:hormone activity"/>
    <property type="evidence" value="ECO:0007669"/>
    <property type="project" value="UniProtKB-KW"/>
</dbReference>
<dbReference type="GO" id="GO:1902025">
    <property type="term" value="P:nitrate import"/>
    <property type="evidence" value="ECO:0007669"/>
    <property type="project" value="TreeGrafter"/>
</dbReference>
<keyword evidence="11" id="KW-1185">Reference proteome</keyword>
<proteinExistence type="inferred from homology"/>
<dbReference type="GO" id="GO:0048046">
    <property type="term" value="C:apoplast"/>
    <property type="evidence" value="ECO:0007669"/>
    <property type="project" value="UniProtKB-SubCell"/>
</dbReference>
<gene>
    <name evidence="10" type="ORF">KK1_036440</name>
</gene>
<dbReference type="InterPro" id="IPR033250">
    <property type="entry name" value="CEP"/>
</dbReference>
<evidence type="ECO:0000256" key="1">
    <source>
        <dbReference type="ARBA" id="ARBA00004271"/>
    </source>
</evidence>